<protein>
    <submittedName>
        <fullName evidence="2">Uncharacterized protein</fullName>
    </submittedName>
</protein>
<feature type="region of interest" description="Disordered" evidence="1">
    <location>
        <begin position="1"/>
        <end position="58"/>
    </location>
</feature>
<dbReference type="eggNOG" id="ENOG502T0X6">
    <property type="taxonomic scope" value="Eukaryota"/>
</dbReference>
<dbReference type="HOGENOM" id="CLU_665763_0_0_1"/>
<feature type="compositionally biased region" description="Polar residues" evidence="1">
    <location>
        <begin position="32"/>
        <end position="45"/>
    </location>
</feature>
<name>S3DJE1_GLAL2</name>
<proteinExistence type="predicted"/>
<sequence>MQLTPIRVPGKRKARSEKDEKASRKAAKISPASASVKSENSQSSEFRAKGSKKRSLKSLKSRRKMSLLERLPTELLETVYLYALNINLPRASPIISGKLSSELIYHKTVIAAFGPTWEYWKQFEQEFDIHGCRRAFLDPDNSYLLFGPPKYDVDSQVVLQSNVLSCRWARTPVILKAKQIWLLEHNIPDGAIWFVRESEGVNRFRTGWENESGKLLPKEIYNFDDDFDGFSDYCLRDTPDPEVLIDYNCKAGIEHDAQLPNRILVGPWNEEDIRLLFWLLATSGMRNAISIGDTRAVVLLSWLGLAARTDHSLLRWALRNVGGNKANVITHLILSIESAYQNIMRPQSKKIRDMLDYKILEELEFTKEEGELSGNQPLANLAQTIMECRALQKFLGH</sequence>
<dbReference type="EMBL" id="KE145370">
    <property type="protein sequence ID" value="EPE26673.1"/>
    <property type="molecule type" value="Genomic_DNA"/>
</dbReference>
<organism evidence="2 3">
    <name type="scientific">Glarea lozoyensis (strain ATCC 20868 / MF5171)</name>
    <dbReference type="NCBI Taxonomy" id="1116229"/>
    <lineage>
        <taxon>Eukaryota</taxon>
        <taxon>Fungi</taxon>
        <taxon>Dikarya</taxon>
        <taxon>Ascomycota</taxon>
        <taxon>Pezizomycotina</taxon>
        <taxon>Leotiomycetes</taxon>
        <taxon>Helotiales</taxon>
        <taxon>Helotiaceae</taxon>
        <taxon>Glarea</taxon>
    </lineage>
</organism>
<gene>
    <name evidence="2" type="ORF">GLAREA_02586</name>
</gene>
<dbReference type="AlphaFoldDB" id="S3DJE1"/>
<evidence type="ECO:0000313" key="2">
    <source>
        <dbReference type="EMBL" id="EPE26673.1"/>
    </source>
</evidence>
<feature type="compositionally biased region" description="Basic residues" evidence="1">
    <location>
        <begin position="49"/>
        <end position="58"/>
    </location>
</feature>
<dbReference type="RefSeq" id="XP_008085863.1">
    <property type="nucleotide sequence ID" value="XM_008087672.1"/>
</dbReference>
<dbReference type="OMA" id="ECFEADY"/>
<accession>S3DJE1</accession>
<evidence type="ECO:0000313" key="3">
    <source>
        <dbReference type="Proteomes" id="UP000016922"/>
    </source>
</evidence>
<dbReference type="KEGG" id="glz:GLAREA_02586"/>
<dbReference type="OrthoDB" id="4167490at2759"/>
<evidence type="ECO:0000256" key="1">
    <source>
        <dbReference type="SAM" id="MobiDB-lite"/>
    </source>
</evidence>
<dbReference type="GeneID" id="19461643"/>
<keyword evidence="3" id="KW-1185">Reference proteome</keyword>
<reference evidence="2 3" key="1">
    <citation type="journal article" date="2013" name="BMC Genomics">
        <title>Genomics-driven discovery of the pneumocandin biosynthetic gene cluster in the fungus Glarea lozoyensis.</title>
        <authorList>
            <person name="Chen L."/>
            <person name="Yue Q."/>
            <person name="Zhang X."/>
            <person name="Xiang M."/>
            <person name="Wang C."/>
            <person name="Li S."/>
            <person name="Che Y."/>
            <person name="Ortiz-Lopez F.J."/>
            <person name="Bills G.F."/>
            <person name="Liu X."/>
            <person name="An Z."/>
        </authorList>
    </citation>
    <scope>NUCLEOTIDE SEQUENCE [LARGE SCALE GENOMIC DNA]</scope>
    <source>
        <strain evidence="3">ATCC 20868 / MF5171</strain>
    </source>
</reference>
<dbReference type="Proteomes" id="UP000016922">
    <property type="component" value="Unassembled WGS sequence"/>
</dbReference>